<organism evidence="1 2">
    <name type="scientific">Shewanella decolorationis S12</name>
    <dbReference type="NCBI Taxonomy" id="1353536"/>
    <lineage>
        <taxon>Bacteria</taxon>
        <taxon>Pseudomonadati</taxon>
        <taxon>Pseudomonadota</taxon>
        <taxon>Gammaproteobacteria</taxon>
        <taxon>Alteromonadales</taxon>
        <taxon>Shewanellaceae</taxon>
        <taxon>Shewanella</taxon>
    </lineage>
</organism>
<proteinExistence type="predicted"/>
<evidence type="ECO:0000313" key="2">
    <source>
        <dbReference type="Proteomes" id="UP000017548"/>
    </source>
</evidence>
<gene>
    <name evidence="1" type="ORF">SHD_3652</name>
</gene>
<sequence length="75" mass="8694">MIESWLNRDMNLTKIEMFGINKTEIGLTDHNCNSIKLRVSNVQLWLIVFQLIGDKLLNHNEHKAMYAAVSGVFYL</sequence>
<dbReference type="Proteomes" id="UP000017548">
    <property type="component" value="Unassembled WGS sequence"/>
</dbReference>
<dbReference type="EMBL" id="AXZL01000076">
    <property type="protein sequence ID" value="ESE39443.1"/>
    <property type="molecule type" value="Genomic_DNA"/>
</dbReference>
<accession>A0ABP2YYL9</accession>
<comment type="caution">
    <text evidence="1">The sequence shown here is derived from an EMBL/GenBank/DDBJ whole genome shotgun (WGS) entry which is preliminary data.</text>
</comment>
<evidence type="ECO:0000313" key="1">
    <source>
        <dbReference type="EMBL" id="ESE39443.1"/>
    </source>
</evidence>
<protein>
    <submittedName>
        <fullName evidence="1">Transposase</fullName>
    </submittedName>
</protein>
<reference evidence="1 2" key="1">
    <citation type="journal article" date="2013" name="Genome Announc.">
        <title>Draft Genome Sequence of Shewanella decolorationis S12, a Dye-Degrading Bacterium Isolated from a Wastewater Treatment Plant.</title>
        <authorList>
            <person name="Xu M."/>
            <person name="Fang Y."/>
            <person name="Liu J."/>
            <person name="Chen X."/>
            <person name="Sun G."/>
            <person name="Guo J."/>
            <person name="Hua Z."/>
            <person name="Tu Q."/>
            <person name="Wu L."/>
            <person name="Zhou J."/>
            <person name="Liu X."/>
        </authorList>
    </citation>
    <scope>NUCLEOTIDE SEQUENCE [LARGE SCALE GENOMIC DNA]</scope>
    <source>
        <strain evidence="1 2">S12</strain>
    </source>
</reference>
<keyword evidence="2" id="KW-1185">Reference proteome</keyword>
<name>A0ABP2YYL9_9GAMM</name>